<feature type="transmembrane region" description="Helical" evidence="2">
    <location>
        <begin position="85"/>
        <end position="102"/>
    </location>
</feature>
<feature type="compositionally biased region" description="Basic residues" evidence="1">
    <location>
        <begin position="125"/>
        <end position="136"/>
    </location>
</feature>
<comment type="caution">
    <text evidence="3">The sequence shown here is derived from an EMBL/GenBank/DDBJ whole genome shotgun (WGS) entry which is preliminary data.</text>
</comment>
<feature type="transmembrane region" description="Helical" evidence="2">
    <location>
        <begin position="374"/>
        <end position="396"/>
    </location>
</feature>
<keyword evidence="2" id="KW-1133">Transmembrane helix</keyword>
<feature type="region of interest" description="Disordered" evidence="1">
    <location>
        <begin position="42"/>
        <end position="62"/>
    </location>
</feature>
<evidence type="ECO:0000313" key="3">
    <source>
        <dbReference type="EMBL" id="KAL3795064.1"/>
    </source>
</evidence>
<evidence type="ECO:0000256" key="2">
    <source>
        <dbReference type="SAM" id="Phobius"/>
    </source>
</evidence>
<reference evidence="3 4" key="1">
    <citation type="journal article" date="2020" name="G3 (Bethesda)">
        <title>Improved Reference Genome for Cyclotella cryptica CCMP332, a Model for Cell Wall Morphogenesis, Salinity Adaptation, and Lipid Production in Diatoms (Bacillariophyta).</title>
        <authorList>
            <person name="Roberts W.R."/>
            <person name="Downey K.M."/>
            <person name="Ruck E.C."/>
            <person name="Traller J.C."/>
            <person name="Alverson A.J."/>
        </authorList>
    </citation>
    <scope>NUCLEOTIDE SEQUENCE [LARGE SCALE GENOMIC DNA]</scope>
    <source>
        <strain evidence="3 4">CCMP332</strain>
    </source>
</reference>
<keyword evidence="2" id="KW-0812">Transmembrane</keyword>
<organism evidence="3 4">
    <name type="scientific">Cyclotella cryptica</name>
    <dbReference type="NCBI Taxonomy" id="29204"/>
    <lineage>
        <taxon>Eukaryota</taxon>
        <taxon>Sar</taxon>
        <taxon>Stramenopiles</taxon>
        <taxon>Ochrophyta</taxon>
        <taxon>Bacillariophyta</taxon>
        <taxon>Coscinodiscophyceae</taxon>
        <taxon>Thalassiosirophycidae</taxon>
        <taxon>Stephanodiscales</taxon>
        <taxon>Stephanodiscaceae</taxon>
        <taxon>Cyclotella</taxon>
    </lineage>
</organism>
<feature type="region of interest" description="Disordered" evidence="1">
    <location>
        <begin position="113"/>
        <end position="144"/>
    </location>
</feature>
<protein>
    <submittedName>
        <fullName evidence="3">Uncharacterized protein</fullName>
    </submittedName>
</protein>
<dbReference type="AlphaFoldDB" id="A0ABD3Q522"/>
<gene>
    <name evidence="3" type="ORF">HJC23_006385</name>
</gene>
<dbReference type="Proteomes" id="UP001516023">
    <property type="component" value="Unassembled WGS sequence"/>
</dbReference>
<evidence type="ECO:0000256" key="1">
    <source>
        <dbReference type="SAM" id="MobiDB-lite"/>
    </source>
</evidence>
<feature type="compositionally biased region" description="Polar residues" evidence="1">
    <location>
        <begin position="113"/>
        <end position="124"/>
    </location>
</feature>
<feature type="transmembrane region" description="Helical" evidence="2">
    <location>
        <begin position="468"/>
        <end position="488"/>
    </location>
</feature>
<sequence>MRPKEPNQRPTVKYLPDYLKDLNKSHNIFVSREYLQGLPVRPTKRKHFDPDRDKSSYSSDDGASFCTTLSNDVTYDKLGDRCREIIVLLLPLLLAATAAVVTRRKREVFPVDSTVSHNDASSTPTRRKKRKRKKGKSNTQKDNFTDKDTINVDLVQNSHEVSRLSDDSNKIELSALGQLAPTNGTIQCNDNLNATNNMVLLTNSSRATSGLCLSNFSIDQVAQIWEAKGLDRQKSLELAAHFEMKMLFFRELLHFLSTASFHFMKKIESMQSKSHEQLERHHKERMDAPHHETMLRHRDHLSYMLLKAPILNRCISIAIASKSYFANAEILSRHRFPSLKTILSQILSAMCPNCSVPSMEASQLSLMSLYAPSFWRSLTFQGVELVCICLCAIKIILYSSLLVFCRQYISKSLSCAIIAVFFIDWKNIFVLAIAVVSMHLILTLIVRRILDSKVEHVSTHEAAKYYEISISMCEVSAHILSFLVGFYFSF</sequence>
<keyword evidence="4" id="KW-1185">Reference proteome</keyword>
<proteinExistence type="predicted"/>
<evidence type="ECO:0000313" key="4">
    <source>
        <dbReference type="Proteomes" id="UP001516023"/>
    </source>
</evidence>
<accession>A0ABD3Q522</accession>
<keyword evidence="2" id="KW-0472">Membrane</keyword>
<dbReference type="EMBL" id="JABMIG020000075">
    <property type="protein sequence ID" value="KAL3795064.1"/>
    <property type="molecule type" value="Genomic_DNA"/>
</dbReference>
<name>A0ABD3Q522_9STRA</name>
<feature type="transmembrane region" description="Helical" evidence="2">
    <location>
        <begin position="429"/>
        <end position="447"/>
    </location>
</feature>